<dbReference type="InterPro" id="IPR015943">
    <property type="entry name" value="WD40/YVTN_repeat-like_dom_sf"/>
</dbReference>
<evidence type="ECO:0000313" key="6">
    <source>
        <dbReference type="EMBL" id="GBE88346.1"/>
    </source>
</evidence>
<dbReference type="GeneID" id="38785263"/>
<accession>A0A401H1M7</accession>
<organism evidence="6 7">
    <name type="scientific">Sparassis crispa</name>
    <dbReference type="NCBI Taxonomy" id="139825"/>
    <lineage>
        <taxon>Eukaryota</taxon>
        <taxon>Fungi</taxon>
        <taxon>Dikarya</taxon>
        <taxon>Basidiomycota</taxon>
        <taxon>Agaricomycotina</taxon>
        <taxon>Agaricomycetes</taxon>
        <taxon>Polyporales</taxon>
        <taxon>Sparassidaceae</taxon>
        <taxon>Sparassis</taxon>
    </lineage>
</organism>
<dbReference type="Pfam" id="PF00400">
    <property type="entry name" value="WD40"/>
    <property type="match status" value="2"/>
</dbReference>
<dbReference type="RefSeq" id="XP_027619259.1">
    <property type="nucleotide sequence ID" value="XM_027763458.1"/>
</dbReference>
<feature type="compositionally biased region" description="Acidic residues" evidence="5">
    <location>
        <begin position="359"/>
        <end position="368"/>
    </location>
</feature>
<dbReference type="PANTHER" id="PTHR19854">
    <property type="entry name" value="TRANSDUCIN BETA-LIKE 3"/>
    <property type="match status" value="1"/>
</dbReference>
<dbReference type="STRING" id="139825.A0A401H1M7"/>
<evidence type="ECO:0000313" key="7">
    <source>
        <dbReference type="Proteomes" id="UP000287166"/>
    </source>
</evidence>
<dbReference type="Proteomes" id="UP000287166">
    <property type="component" value="Unassembled WGS sequence"/>
</dbReference>
<evidence type="ECO:0000256" key="1">
    <source>
        <dbReference type="ARBA" id="ARBA00022574"/>
    </source>
</evidence>
<keyword evidence="7" id="KW-1185">Reference proteome</keyword>
<evidence type="ECO:0000256" key="4">
    <source>
        <dbReference type="ARBA" id="ARBA00040563"/>
    </source>
</evidence>
<protein>
    <recommendedName>
        <fullName evidence="4">ASTRA-associated protein 1</fullName>
    </recommendedName>
</protein>
<name>A0A401H1M7_9APHY</name>
<keyword evidence="1" id="KW-0853">WD repeat</keyword>
<dbReference type="InterPro" id="IPR036322">
    <property type="entry name" value="WD40_repeat_dom_sf"/>
</dbReference>
<reference evidence="6 7" key="1">
    <citation type="journal article" date="2018" name="Sci. Rep.">
        <title>Genome sequence of the cauliflower mushroom Sparassis crispa (Hanabiratake) and its association with beneficial usage.</title>
        <authorList>
            <person name="Kiyama R."/>
            <person name="Furutani Y."/>
            <person name="Kawaguchi K."/>
            <person name="Nakanishi T."/>
        </authorList>
    </citation>
    <scope>NUCLEOTIDE SEQUENCE [LARGE SCALE GENOMIC DNA]</scope>
</reference>
<dbReference type="Gene3D" id="2.130.10.10">
    <property type="entry name" value="YVTN repeat-like/Quinoprotein amine dehydrogenase"/>
    <property type="match status" value="2"/>
</dbReference>
<evidence type="ECO:0000256" key="5">
    <source>
        <dbReference type="SAM" id="MobiDB-lite"/>
    </source>
</evidence>
<keyword evidence="2" id="KW-0677">Repeat</keyword>
<dbReference type="PANTHER" id="PTHR19854:SF1">
    <property type="entry name" value="GUANINE NUCLEOTIDE-BINDING PROTEIN SUBUNIT BETA-LIKE PROTEIN 1"/>
    <property type="match status" value="1"/>
</dbReference>
<evidence type="ECO:0000256" key="2">
    <source>
        <dbReference type="ARBA" id="ARBA00022737"/>
    </source>
</evidence>
<dbReference type="InParanoid" id="A0A401H1M7"/>
<dbReference type="InterPro" id="IPR001680">
    <property type="entry name" value="WD40_rpt"/>
</dbReference>
<sequence>MSARPPPPPLHLLRAHTAQVNVVYFSDDNERLYSGDLAGSVVITSTRTLRSLALWQAHTDGLLGIEEWAQHVITHGRDNKLHVWICAQEPATAVGDSAVAPDLLTPKLCYSMDVNALNYCRFSLWPLSSADADGEPKALLALPNLVESSLADVWTLPSQQRLHAAVGKSGLPVSPDGRGQNSTGIIMSMHLFEVAHPSISDQTQLRLLCAYENGSVAMWEYIRTDKETSIEGIGWERVWEVKLHVETVMAMTVSKDNTLALTVSADHLIGRYDLQNADMPEMVQSACVIHRTKNPGNSSIAIRDDGRVCAVGGWDGKVRLFSTKSMKPLGTLDYHKKSCTAVAFASQEPRQGEVPLLGVDEDNEDEMSGEEKAERTRWLAAGGQDNRVSIWGLISFDGASS</sequence>
<dbReference type="AlphaFoldDB" id="A0A401H1M7"/>
<comment type="similarity">
    <text evidence="3">Belongs to the WD repeat ASA1 family.</text>
</comment>
<comment type="caution">
    <text evidence="6">The sequence shown here is derived from an EMBL/GenBank/DDBJ whole genome shotgun (WGS) entry which is preliminary data.</text>
</comment>
<gene>
    <name evidence="6" type="ORF">SCP_1301610</name>
</gene>
<dbReference type="FunCoup" id="A0A401H1M7">
    <property type="interactions" value="167"/>
</dbReference>
<dbReference type="SUPFAM" id="SSF50978">
    <property type="entry name" value="WD40 repeat-like"/>
    <property type="match status" value="1"/>
</dbReference>
<dbReference type="EMBL" id="BFAD01000013">
    <property type="protein sequence ID" value="GBE88346.1"/>
    <property type="molecule type" value="Genomic_DNA"/>
</dbReference>
<feature type="region of interest" description="Disordered" evidence="5">
    <location>
        <begin position="352"/>
        <end position="373"/>
    </location>
</feature>
<dbReference type="OrthoDB" id="7668193at2759"/>
<dbReference type="SMART" id="SM00320">
    <property type="entry name" value="WD40"/>
    <property type="match status" value="4"/>
</dbReference>
<proteinExistence type="inferred from homology"/>
<evidence type="ECO:0000256" key="3">
    <source>
        <dbReference type="ARBA" id="ARBA00037931"/>
    </source>
</evidence>